<feature type="chain" id="PRO_5041467029" evidence="1">
    <location>
        <begin position="20"/>
        <end position="347"/>
    </location>
</feature>
<protein>
    <submittedName>
        <fullName evidence="2">Uncharacterized protein</fullName>
    </submittedName>
</protein>
<dbReference type="EMBL" id="JAUKTV010000005">
    <property type="protein sequence ID" value="KAK0737221.1"/>
    <property type="molecule type" value="Genomic_DNA"/>
</dbReference>
<feature type="signal peptide" evidence="1">
    <location>
        <begin position="1"/>
        <end position="19"/>
    </location>
</feature>
<proteinExistence type="predicted"/>
<keyword evidence="3" id="KW-1185">Reference proteome</keyword>
<name>A0AA40BMZ2_9PEZI</name>
<reference evidence="2" key="1">
    <citation type="submission" date="2023-06" db="EMBL/GenBank/DDBJ databases">
        <title>Genome-scale phylogeny and comparative genomics of the fungal order Sordariales.</title>
        <authorList>
            <consortium name="Lawrence Berkeley National Laboratory"/>
            <person name="Hensen N."/>
            <person name="Bonometti L."/>
            <person name="Westerberg I."/>
            <person name="Brannstrom I.O."/>
            <person name="Guillou S."/>
            <person name="Cros-Aarteil S."/>
            <person name="Calhoun S."/>
            <person name="Haridas S."/>
            <person name="Kuo A."/>
            <person name="Mondo S."/>
            <person name="Pangilinan J."/>
            <person name="Riley R."/>
            <person name="Labutti K."/>
            <person name="Andreopoulos B."/>
            <person name="Lipzen A."/>
            <person name="Chen C."/>
            <person name="Yanf M."/>
            <person name="Daum C."/>
            <person name="Ng V."/>
            <person name="Clum A."/>
            <person name="Steindorff A."/>
            <person name="Ohm R."/>
            <person name="Martin F."/>
            <person name="Silar P."/>
            <person name="Natvig D."/>
            <person name="Lalanne C."/>
            <person name="Gautier V."/>
            <person name="Ament-Velasquez S.L."/>
            <person name="Kruys A."/>
            <person name="Hutchinson M.I."/>
            <person name="Powell A.J."/>
            <person name="Barry K."/>
            <person name="Miller A.N."/>
            <person name="Grigoriev I.V."/>
            <person name="Debuchy R."/>
            <person name="Gladieux P."/>
            <person name="Thoren M.H."/>
            <person name="Johannesson H."/>
        </authorList>
    </citation>
    <scope>NUCLEOTIDE SEQUENCE</scope>
    <source>
        <strain evidence="2">CBS 540.89</strain>
    </source>
</reference>
<dbReference type="Gene3D" id="2.60.120.260">
    <property type="entry name" value="Galactose-binding domain-like"/>
    <property type="match status" value="1"/>
</dbReference>
<evidence type="ECO:0000313" key="3">
    <source>
        <dbReference type="Proteomes" id="UP001172159"/>
    </source>
</evidence>
<gene>
    <name evidence="2" type="ORF">B0T21DRAFT_310036</name>
</gene>
<comment type="caution">
    <text evidence="2">The sequence shown here is derived from an EMBL/GenBank/DDBJ whole genome shotgun (WGS) entry which is preliminary data.</text>
</comment>
<sequence>MRSWVFCISAGVLAGVANAACTNKCGSQKCLGAIAADPAVGESFCSSWLALEPATTTVTEIETVTSTLVSVETALTTLTVTAETVTVTGTDRSTVFQKRAPTISTEADPASTPGPAEAIVSQCSNNDDRISKACSCILSTATASTVTVFETAVSTAVVEAQSTVVETVTSNVVATVSVPAPAVTIPANVIVNGGFENYLTTGNILPWTDTRVSTGGRVEIVNGVNPCASATDCAGGRIIIRAYPPNAGGGYVAVRETFDGRPSTTYAVSFLYRCLNFDANTSIQVLYNGVVVGTASNCVNSAAFFRPTGIQFTTDSTGRGELEIRFRNPSNQPYLYFYADDFKAIAV</sequence>
<keyword evidence="1" id="KW-0732">Signal</keyword>
<dbReference type="AlphaFoldDB" id="A0AA40BMZ2"/>
<organism evidence="2 3">
    <name type="scientific">Apiosordaria backusii</name>
    <dbReference type="NCBI Taxonomy" id="314023"/>
    <lineage>
        <taxon>Eukaryota</taxon>
        <taxon>Fungi</taxon>
        <taxon>Dikarya</taxon>
        <taxon>Ascomycota</taxon>
        <taxon>Pezizomycotina</taxon>
        <taxon>Sordariomycetes</taxon>
        <taxon>Sordariomycetidae</taxon>
        <taxon>Sordariales</taxon>
        <taxon>Lasiosphaeriaceae</taxon>
        <taxon>Apiosordaria</taxon>
    </lineage>
</organism>
<dbReference type="Proteomes" id="UP001172159">
    <property type="component" value="Unassembled WGS sequence"/>
</dbReference>
<evidence type="ECO:0000256" key="1">
    <source>
        <dbReference type="SAM" id="SignalP"/>
    </source>
</evidence>
<evidence type="ECO:0000313" key="2">
    <source>
        <dbReference type="EMBL" id="KAK0737221.1"/>
    </source>
</evidence>
<accession>A0AA40BMZ2</accession>